<sequence length="150" mass="16778">MSSSSGKTRLYLWDSNSPFSPPPSSWRPLLCFLCLWSRLFRAPPALFRLCWWQICVLVHQELPGFIGTDYISHNPSVLDVTGHMHIAVLTLALNFHVLTPGSKPVTELGHCLSFPRQAPVRPLHPWWSRSLMGCCGLPGRSHGCSPHPSP</sequence>
<proteinExistence type="predicted"/>
<protein>
    <submittedName>
        <fullName evidence="1">Uncharacterized protein</fullName>
    </submittedName>
</protein>
<evidence type="ECO:0000313" key="2">
    <source>
        <dbReference type="Proteomes" id="UP000664940"/>
    </source>
</evidence>
<gene>
    <name evidence="1" type="ORF">HJG60_008043</name>
</gene>
<reference evidence="1 2" key="1">
    <citation type="journal article" date="2020" name="Nature">
        <title>Six reference-quality genomes reveal evolution of bat adaptations.</title>
        <authorList>
            <person name="Jebb D."/>
            <person name="Huang Z."/>
            <person name="Pippel M."/>
            <person name="Hughes G.M."/>
            <person name="Lavrichenko K."/>
            <person name="Devanna P."/>
            <person name="Winkler S."/>
            <person name="Jermiin L.S."/>
            <person name="Skirmuntt E.C."/>
            <person name="Katzourakis A."/>
            <person name="Burkitt-Gray L."/>
            <person name="Ray D.A."/>
            <person name="Sullivan K.A.M."/>
            <person name="Roscito J.G."/>
            <person name="Kirilenko B.M."/>
            <person name="Davalos L.M."/>
            <person name="Corthals A.P."/>
            <person name="Power M.L."/>
            <person name="Jones G."/>
            <person name="Ransome R.D."/>
            <person name="Dechmann D.K.N."/>
            <person name="Locatelli A.G."/>
            <person name="Puechmaille S.J."/>
            <person name="Fedrigo O."/>
            <person name="Jarvis E.D."/>
            <person name="Hiller M."/>
            <person name="Vernes S.C."/>
            <person name="Myers E.W."/>
            <person name="Teeling E.C."/>
        </authorList>
    </citation>
    <scope>NUCLEOTIDE SEQUENCE [LARGE SCALE GENOMIC DNA]</scope>
    <source>
        <strain evidence="1">Bat1K_MPI-CBG_1</strain>
    </source>
</reference>
<dbReference type="AlphaFoldDB" id="A0A834BL98"/>
<evidence type="ECO:0000313" key="1">
    <source>
        <dbReference type="EMBL" id="KAF6131173.1"/>
    </source>
</evidence>
<accession>A0A834BL98</accession>
<dbReference type="Proteomes" id="UP000664940">
    <property type="component" value="Unassembled WGS sequence"/>
</dbReference>
<name>A0A834BL98_9CHIR</name>
<dbReference type="EMBL" id="JABVXQ010000001">
    <property type="protein sequence ID" value="KAF6131173.1"/>
    <property type="molecule type" value="Genomic_DNA"/>
</dbReference>
<organism evidence="1 2">
    <name type="scientific">Phyllostomus discolor</name>
    <name type="common">pale spear-nosed bat</name>
    <dbReference type="NCBI Taxonomy" id="89673"/>
    <lineage>
        <taxon>Eukaryota</taxon>
        <taxon>Metazoa</taxon>
        <taxon>Chordata</taxon>
        <taxon>Craniata</taxon>
        <taxon>Vertebrata</taxon>
        <taxon>Euteleostomi</taxon>
        <taxon>Mammalia</taxon>
        <taxon>Eutheria</taxon>
        <taxon>Laurasiatheria</taxon>
        <taxon>Chiroptera</taxon>
        <taxon>Yangochiroptera</taxon>
        <taxon>Phyllostomidae</taxon>
        <taxon>Phyllostominae</taxon>
        <taxon>Phyllostomus</taxon>
    </lineage>
</organism>
<comment type="caution">
    <text evidence="1">The sequence shown here is derived from an EMBL/GenBank/DDBJ whole genome shotgun (WGS) entry which is preliminary data.</text>
</comment>